<keyword evidence="8" id="KW-1185">Reference proteome</keyword>
<keyword evidence="2 5" id="KW-0645">Protease</keyword>
<dbReference type="GO" id="GO:0004252">
    <property type="term" value="F:serine-type endopeptidase activity"/>
    <property type="evidence" value="ECO:0007669"/>
    <property type="project" value="UniProtKB-UniRule"/>
</dbReference>
<dbReference type="Pfam" id="PF00082">
    <property type="entry name" value="Peptidase_S8"/>
    <property type="match status" value="1"/>
</dbReference>
<dbReference type="PROSITE" id="PS51892">
    <property type="entry name" value="SUBTILASE"/>
    <property type="match status" value="1"/>
</dbReference>
<dbReference type="Proteomes" id="UP000612585">
    <property type="component" value="Unassembled WGS sequence"/>
</dbReference>
<dbReference type="InterPro" id="IPR050131">
    <property type="entry name" value="Peptidase_S8_subtilisin-like"/>
</dbReference>
<dbReference type="SUPFAM" id="SSF52743">
    <property type="entry name" value="Subtilisin-like"/>
    <property type="match status" value="1"/>
</dbReference>
<evidence type="ECO:0000256" key="3">
    <source>
        <dbReference type="ARBA" id="ARBA00022801"/>
    </source>
</evidence>
<keyword evidence="4 5" id="KW-0720">Serine protease</keyword>
<comment type="similarity">
    <text evidence="1 5">Belongs to the peptidase S8 family.</text>
</comment>
<dbReference type="CDD" id="cd00306">
    <property type="entry name" value="Peptidases_S8_S53"/>
    <property type="match status" value="1"/>
</dbReference>
<evidence type="ECO:0000256" key="2">
    <source>
        <dbReference type="ARBA" id="ARBA00022670"/>
    </source>
</evidence>
<keyword evidence="3 5" id="KW-0378">Hydrolase</keyword>
<comment type="caution">
    <text evidence="7">The sequence shown here is derived from an EMBL/GenBank/DDBJ whole genome shotgun (WGS) entry which is preliminary data.</text>
</comment>
<dbReference type="InterPro" id="IPR015500">
    <property type="entry name" value="Peptidase_S8_subtilisin-rel"/>
</dbReference>
<dbReference type="AlphaFoldDB" id="A0A8J3Z8Z6"/>
<dbReference type="PRINTS" id="PR00723">
    <property type="entry name" value="SUBTILISIN"/>
</dbReference>
<dbReference type="GO" id="GO:0005615">
    <property type="term" value="C:extracellular space"/>
    <property type="evidence" value="ECO:0007669"/>
    <property type="project" value="TreeGrafter"/>
</dbReference>
<feature type="active site" description="Charge relay system" evidence="5">
    <location>
        <position position="376"/>
    </location>
</feature>
<evidence type="ECO:0000313" key="7">
    <source>
        <dbReference type="EMBL" id="GIJ57465.1"/>
    </source>
</evidence>
<reference evidence="7" key="1">
    <citation type="submission" date="2021-01" db="EMBL/GenBank/DDBJ databases">
        <title>Whole genome shotgun sequence of Virgisporangium aurantiacum NBRC 16421.</title>
        <authorList>
            <person name="Komaki H."/>
            <person name="Tamura T."/>
        </authorList>
    </citation>
    <scope>NUCLEOTIDE SEQUENCE</scope>
    <source>
        <strain evidence="7">NBRC 16421</strain>
    </source>
</reference>
<evidence type="ECO:0000256" key="1">
    <source>
        <dbReference type="ARBA" id="ARBA00011073"/>
    </source>
</evidence>
<dbReference type="Gene3D" id="3.40.50.200">
    <property type="entry name" value="Peptidase S8/S53 domain"/>
    <property type="match status" value="1"/>
</dbReference>
<feature type="active site" description="Charge relay system" evidence="5">
    <location>
        <position position="207"/>
    </location>
</feature>
<dbReference type="GO" id="GO:0006508">
    <property type="term" value="P:proteolysis"/>
    <property type="evidence" value="ECO:0007669"/>
    <property type="project" value="UniProtKB-KW"/>
</dbReference>
<proteinExistence type="inferred from homology"/>
<name>A0A8J3Z8Z6_9ACTN</name>
<accession>A0A8J3Z8Z6</accession>
<dbReference type="PANTHER" id="PTHR43806:SF11">
    <property type="entry name" value="CEREVISIN-RELATED"/>
    <property type="match status" value="1"/>
</dbReference>
<protein>
    <recommendedName>
        <fullName evidence="6">Peptidase S8/S53 domain-containing protein</fullName>
    </recommendedName>
</protein>
<evidence type="ECO:0000259" key="6">
    <source>
        <dbReference type="Pfam" id="PF00082"/>
    </source>
</evidence>
<dbReference type="EMBL" id="BOPG01000031">
    <property type="protein sequence ID" value="GIJ57465.1"/>
    <property type="molecule type" value="Genomic_DNA"/>
</dbReference>
<sequence length="424" mass="44472">MVTKHEVQRGLIEDGFRAAGTPVGAGWSWTAGPVGTDGRPQPAEFLYRERHIVVREEFVDAVTELLTAEVRTRGKAKARVVARPVTHGVRLLRLPGSLPVVDALQLVAAKFGRGVATYDYVIALSQVITGWCAAREPWPRLRGTAPVPGPVDDADAGENVRVVILDNGIDQATVNANDWLAGVVGDPDEEVVTDDSGNVRIHYAGGHGTVTAGLVRMMAPRADVRVVRAFPVAGAAFETDLVQQMEGILQSSHPDVICLPAGTRAADATGLLAFATFLQNRLSLHAGVVVVAAAGNDGANESFWPATGPGTVTVGALTRDGSARAEFTNFGGWVDVYTVGDEVVNAFPTGRYTYSEPPREGQEADFEGVAEWSGTSFSAAIVAGMIAARMWRDGLSGTDAAAALVDEAQDAPVAGVGACLLPPS</sequence>
<feature type="domain" description="Peptidase S8/S53" evidence="6">
    <location>
        <begin position="157"/>
        <end position="411"/>
    </location>
</feature>
<gene>
    <name evidence="7" type="ORF">Vau01_049810</name>
</gene>
<dbReference type="PANTHER" id="PTHR43806">
    <property type="entry name" value="PEPTIDASE S8"/>
    <property type="match status" value="1"/>
</dbReference>
<organism evidence="7 8">
    <name type="scientific">Virgisporangium aurantiacum</name>
    <dbReference type="NCBI Taxonomy" id="175570"/>
    <lineage>
        <taxon>Bacteria</taxon>
        <taxon>Bacillati</taxon>
        <taxon>Actinomycetota</taxon>
        <taxon>Actinomycetes</taxon>
        <taxon>Micromonosporales</taxon>
        <taxon>Micromonosporaceae</taxon>
        <taxon>Virgisporangium</taxon>
    </lineage>
</organism>
<evidence type="ECO:0000256" key="4">
    <source>
        <dbReference type="ARBA" id="ARBA00022825"/>
    </source>
</evidence>
<dbReference type="InterPro" id="IPR000209">
    <property type="entry name" value="Peptidase_S8/S53_dom"/>
</dbReference>
<dbReference type="RefSeq" id="WP_203996815.1">
    <property type="nucleotide sequence ID" value="NZ_BOPG01000031.1"/>
</dbReference>
<evidence type="ECO:0000313" key="8">
    <source>
        <dbReference type="Proteomes" id="UP000612585"/>
    </source>
</evidence>
<evidence type="ECO:0000256" key="5">
    <source>
        <dbReference type="PROSITE-ProRule" id="PRU01240"/>
    </source>
</evidence>
<feature type="active site" description="Charge relay system" evidence="5">
    <location>
        <position position="166"/>
    </location>
</feature>
<dbReference type="InterPro" id="IPR036852">
    <property type="entry name" value="Peptidase_S8/S53_dom_sf"/>
</dbReference>